<dbReference type="AlphaFoldDB" id="A0A2T5G994"/>
<dbReference type="Gene3D" id="2.60.200.40">
    <property type="match status" value="1"/>
</dbReference>
<proteinExistence type="inferred from homology"/>
<dbReference type="InterPro" id="IPR050187">
    <property type="entry name" value="Lipid_Phosphate_FormReg"/>
</dbReference>
<reference evidence="12 13" key="1">
    <citation type="submission" date="2017-08" db="EMBL/GenBank/DDBJ databases">
        <title>Burning lignite coal seam in the remote Altai Mountains harbors a hydrogen-driven thermophilic microbial community.</title>
        <authorList>
            <person name="Kadnikov V.V."/>
            <person name="Mardanov A.V."/>
            <person name="Ivasenko D."/>
            <person name="Beletsky A.V."/>
            <person name="Karnachuk O.V."/>
            <person name="Ravin N.V."/>
        </authorList>
    </citation>
    <scope>NUCLEOTIDE SEQUENCE [LARGE SCALE GENOMIC DNA]</scope>
    <source>
        <strain evidence="12">AL33</strain>
    </source>
</reference>
<keyword evidence="6 12" id="KW-0418">Kinase</keyword>
<evidence type="ECO:0000256" key="3">
    <source>
        <dbReference type="ARBA" id="ARBA00022516"/>
    </source>
</evidence>
<keyword evidence="10" id="KW-1208">Phospholipid metabolism</keyword>
<dbReference type="GO" id="GO:0008654">
    <property type="term" value="P:phospholipid biosynthetic process"/>
    <property type="evidence" value="ECO:0007669"/>
    <property type="project" value="UniProtKB-KW"/>
</dbReference>
<evidence type="ECO:0000256" key="5">
    <source>
        <dbReference type="ARBA" id="ARBA00022741"/>
    </source>
</evidence>
<dbReference type="RefSeq" id="WP_273000364.1">
    <property type="nucleotide sequence ID" value="NZ_PEBV01000023.1"/>
</dbReference>
<dbReference type="InterPro" id="IPR016064">
    <property type="entry name" value="NAD/diacylglycerol_kinase_sf"/>
</dbReference>
<sequence>MFAFLLNPTAGAGRSVRIWRRLETALKRRGIPYELLVGRDARGAFDLAREAAGDRRVEALVAVGGDGTLSLVLNAVMDARTEGAANRAAAQAAGTPLPGADRNGPAPALALIPAGSGNDVARTFGIPRHPERALERLLAAPERAIDVGRLRIMTPGSGPEAPVYFFGFTGAGIDAAVIDAVEALAFKKRFQRIAYALGVVKAWSTFRPFPVTIELEDGRLRFDDAWLIVLANIPFLGGGMHIAPGAEVADGAFDLVVVSGIGRLGFLRAFPLVFRGRHIRHPSVTVRRVQKAVLTFGERPRGTGAARRPVGLQRDGEREEGLSVAVDVLPKAIRFRA</sequence>
<comment type="similarity">
    <text evidence="2">Belongs to the diacylglycerol/lipid kinase family.</text>
</comment>
<dbReference type="PANTHER" id="PTHR12358">
    <property type="entry name" value="SPHINGOSINE KINASE"/>
    <property type="match status" value="1"/>
</dbReference>
<evidence type="ECO:0000256" key="6">
    <source>
        <dbReference type="ARBA" id="ARBA00022777"/>
    </source>
</evidence>
<dbReference type="GO" id="GO:0005524">
    <property type="term" value="F:ATP binding"/>
    <property type="evidence" value="ECO:0007669"/>
    <property type="project" value="UniProtKB-KW"/>
</dbReference>
<dbReference type="Proteomes" id="UP000244180">
    <property type="component" value="Unassembled WGS sequence"/>
</dbReference>
<feature type="domain" description="DAGKc" evidence="11">
    <location>
        <begin position="1"/>
        <end position="154"/>
    </location>
</feature>
<evidence type="ECO:0000256" key="10">
    <source>
        <dbReference type="ARBA" id="ARBA00023264"/>
    </source>
</evidence>
<evidence type="ECO:0000259" key="11">
    <source>
        <dbReference type="PROSITE" id="PS50146"/>
    </source>
</evidence>
<keyword evidence="7" id="KW-0067">ATP-binding</keyword>
<evidence type="ECO:0000256" key="2">
    <source>
        <dbReference type="ARBA" id="ARBA00005983"/>
    </source>
</evidence>
<dbReference type="PANTHER" id="PTHR12358:SF106">
    <property type="entry name" value="LIPID KINASE YEGS"/>
    <property type="match status" value="1"/>
</dbReference>
<evidence type="ECO:0000256" key="9">
    <source>
        <dbReference type="ARBA" id="ARBA00023209"/>
    </source>
</evidence>
<name>A0A2T5G994_HYDSH</name>
<dbReference type="SMART" id="SM00046">
    <property type="entry name" value="DAGKc"/>
    <property type="match status" value="1"/>
</dbReference>
<evidence type="ECO:0000256" key="8">
    <source>
        <dbReference type="ARBA" id="ARBA00023098"/>
    </source>
</evidence>
<gene>
    <name evidence="12" type="ORF">HSCHL_0026</name>
</gene>
<dbReference type="GO" id="GO:0005886">
    <property type="term" value="C:plasma membrane"/>
    <property type="evidence" value="ECO:0007669"/>
    <property type="project" value="TreeGrafter"/>
</dbReference>
<evidence type="ECO:0000313" key="12">
    <source>
        <dbReference type="EMBL" id="PTQ52762.1"/>
    </source>
</evidence>
<dbReference type="InterPro" id="IPR045540">
    <property type="entry name" value="YegS/DAGK_C"/>
</dbReference>
<comment type="cofactor">
    <cofactor evidence="1">
        <name>Mg(2+)</name>
        <dbReference type="ChEBI" id="CHEBI:18420"/>
    </cofactor>
</comment>
<protein>
    <submittedName>
        <fullName evidence="12">Transcription regulator [contains diacylglycerol kinase catalytic domain]</fullName>
    </submittedName>
</protein>
<dbReference type="SUPFAM" id="SSF111331">
    <property type="entry name" value="NAD kinase/diacylglycerol kinase-like"/>
    <property type="match status" value="1"/>
</dbReference>
<dbReference type="EMBL" id="PEBV01000023">
    <property type="protein sequence ID" value="PTQ52762.1"/>
    <property type="molecule type" value="Genomic_DNA"/>
</dbReference>
<dbReference type="GO" id="GO:0004143">
    <property type="term" value="F:ATP-dependent diacylglycerol kinase activity"/>
    <property type="evidence" value="ECO:0007669"/>
    <property type="project" value="TreeGrafter"/>
</dbReference>
<dbReference type="Pfam" id="PF00781">
    <property type="entry name" value="DAGK_cat"/>
    <property type="match status" value="1"/>
</dbReference>
<keyword evidence="9" id="KW-0594">Phospholipid biosynthesis</keyword>
<dbReference type="Gene3D" id="3.40.50.10330">
    <property type="entry name" value="Probable inorganic polyphosphate/atp-NAD kinase, domain 1"/>
    <property type="match status" value="1"/>
</dbReference>
<dbReference type="InterPro" id="IPR001206">
    <property type="entry name" value="Diacylglycerol_kinase_cat_dom"/>
</dbReference>
<evidence type="ECO:0000313" key="13">
    <source>
        <dbReference type="Proteomes" id="UP000244180"/>
    </source>
</evidence>
<evidence type="ECO:0000256" key="4">
    <source>
        <dbReference type="ARBA" id="ARBA00022679"/>
    </source>
</evidence>
<evidence type="ECO:0000256" key="1">
    <source>
        <dbReference type="ARBA" id="ARBA00001946"/>
    </source>
</evidence>
<keyword evidence="8" id="KW-0443">Lipid metabolism</keyword>
<dbReference type="PROSITE" id="PS50146">
    <property type="entry name" value="DAGK"/>
    <property type="match status" value="1"/>
</dbReference>
<dbReference type="InterPro" id="IPR017438">
    <property type="entry name" value="ATP-NAD_kinase_N"/>
</dbReference>
<keyword evidence="4" id="KW-0808">Transferase</keyword>
<organism evidence="12 13">
    <name type="scientific">Hydrogenibacillus schlegelii</name>
    <name type="common">Bacillus schlegelii</name>
    <dbReference type="NCBI Taxonomy" id="1484"/>
    <lineage>
        <taxon>Bacteria</taxon>
        <taxon>Bacillati</taxon>
        <taxon>Bacillota</taxon>
        <taxon>Bacilli</taxon>
        <taxon>Bacillales</taxon>
        <taxon>Bacillales Family X. Incertae Sedis</taxon>
        <taxon>Hydrogenibacillus</taxon>
    </lineage>
</organism>
<accession>A0A2T5G994</accession>
<dbReference type="Pfam" id="PF19279">
    <property type="entry name" value="YegS_C"/>
    <property type="match status" value="1"/>
</dbReference>
<comment type="caution">
    <text evidence="12">The sequence shown here is derived from an EMBL/GenBank/DDBJ whole genome shotgun (WGS) entry which is preliminary data.</text>
</comment>
<evidence type="ECO:0000256" key="7">
    <source>
        <dbReference type="ARBA" id="ARBA00022840"/>
    </source>
</evidence>
<keyword evidence="5" id="KW-0547">Nucleotide-binding</keyword>
<keyword evidence="3" id="KW-0444">Lipid biosynthesis</keyword>